<dbReference type="EMBL" id="BSOG01000002">
    <property type="protein sequence ID" value="GLR12704.1"/>
    <property type="molecule type" value="Genomic_DNA"/>
</dbReference>
<dbReference type="PROSITE" id="PS01081">
    <property type="entry name" value="HTH_TETR_1"/>
    <property type="match status" value="1"/>
</dbReference>
<evidence type="ECO:0000313" key="7">
    <source>
        <dbReference type="EMBL" id="GLR12704.1"/>
    </source>
</evidence>
<dbReference type="PANTHER" id="PTHR30055:SF240">
    <property type="entry name" value="HTH-TYPE TRANSCRIPTIONAL REGULATOR ACRR"/>
    <property type="match status" value="1"/>
</dbReference>
<dbReference type="PRINTS" id="PR00455">
    <property type="entry name" value="HTHTETR"/>
</dbReference>
<keyword evidence="2" id="KW-0805">Transcription regulation</keyword>
<dbReference type="PANTHER" id="PTHR30055">
    <property type="entry name" value="HTH-TYPE TRANSCRIPTIONAL REGULATOR RUTR"/>
    <property type="match status" value="1"/>
</dbReference>
<dbReference type="SUPFAM" id="SSF46689">
    <property type="entry name" value="Homeodomain-like"/>
    <property type="match status" value="1"/>
</dbReference>
<keyword evidence="8" id="KW-1185">Reference proteome</keyword>
<evidence type="ECO:0000259" key="6">
    <source>
        <dbReference type="PROSITE" id="PS50977"/>
    </source>
</evidence>
<evidence type="ECO:0000256" key="2">
    <source>
        <dbReference type="ARBA" id="ARBA00023015"/>
    </source>
</evidence>
<proteinExistence type="predicted"/>
<dbReference type="Proteomes" id="UP001156706">
    <property type="component" value="Unassembled WGS sequence"/>
</dbReference>
<dbReference type="SUPFAM" id="SSF48498">
    <property type="entry name" value="Tetracyclin repressor-like, C-terminal domain"/>
    <property type="match status" value="1"/>
</dbReference>
<evidence type="ECO:0000256" key="3">
    <source>
        <dbReference type="ARBA" id="ARBA00023125"/>
    </source>
</evidence>
<accession>A0ABQ5YID8</accession>
<comment type="caution">
    <text evidence="7">The sequence shown here is derived from an EMBL/GenBank/DDBJ whole genome shotgun (WGS) entry which is preliminary data.</text>
</comment>
<reference evidence="8" key="1">
    <citation type="journal article" date="2019" name="Int. J. Syst. Evol. Microbiol.">
        <title>The Global Catalogue of Microorganisms (GCM) 10K type strain sequencing project: providing services to taxonomists for standard genome sequencing and annotation.</title>
        <authorList>
            <consortium name="The Broad Institute Genomics Platform"/>
            <consortium name="The Broad Institute Genome Sequencing Center for Infectious Disease"/>
            <person name="Wu L."/>
            <person name="Ma J."/>
        </authorList>
    </citation>
    <scope>NUCLEOTIDE SEQUENCE [LARGE SCALE GENOMIC DNA]</scope>
    <source>
        <strain evidence="8">NBRC 110044</strain>
    </source>
</reference>
<gene>
    <name evidence="7" type="ORF">GCM10007907_14940</name>
</gene>
<dbReference type="InterPro" id="IPR009057">
    <property type="entry name" value="Homeodomain-like_sf"/>
</dbReference>
<dbReference type="Pfam" id="PF00440">
    <property type="entry name" value="TetR_N"/>
    <property type="match status" value="1"/>
</dbReference>
<dbReference type="RefSeq" id="WP_284195843.1">
    <property type="nucleotide sequence ID" value="NZ_BSOG01000002.1"/>
</dbReference>
<keyword evidence="3 5" id="KW-0238">DNA-binding</keyword>
<dbReference type="Gene3D" id="1.10.357.10">
    <property type="entry name" value="Tetracycline Repressor, domain 2"/>
    <property type="match status" value="1"/>
</dbReference>
<evidence type="ECO:0000256" key="4">
    <source>
        <dbReference type="ARBA" id="ARBA00023163"/>
    </source>
</evidence>
<dbReference type="InterPro" id="IPR050109">
    <property type="entry name" value="HTH-type_TetR-like_transc_reg"/>
</dbReference>
<evidence type="ECO:0000256" key="1">
    <source>
        <dbReference type="ARBA" id="ARBA00022491"/>
    </source>
</evidence>
<name>A0ABQ5YID8_9NEIS</name>
<organism evidence="7 8">
    <name type="scientific">Chitinimonas prasina</name>
    <dbReference type="NCBI Taxonomy" id="1434937"/>
    <lineage>
        <taxon>Bacteria</taxon>
        <taxon>Pseudomonadati</taxon>
        <taxon>Pseudomonadota</taxon>
        <taxon>Betaproteobacteria</taxon>
        <taxon>Neisseriales</taxon>
        <taxon>Chitinibacteraceae</taxon>
        <taxon>Chitinimonas</taxon>
    </lineage>
</organism>
<dbReference type="PROSITE" id="PS50977">
    <property type="entry name" value="HTH_TETR_2"/>
    <property type="match status" value="1"/>
</dbReference>
<protein>
    <submittedName>
        <fullName evidence="7">TetR family transcriptional regulator</fullName>
    </submittedName>
</protein>
<feature type="DNA-binding region" description="H-T-H motif" evidence="5">
    <location>
        <begin position="33"/>
        <end position="52"/>
    </location>
</feature>
<keyword evidence="4" id="KW-0804">Transcription</keyword>
<keyword evidence="1" id="KW-0678">Repressor</keyword>
<feature type="domain" description="HTH tetR-type" evidence="6">
    <location>
        <begin position="10"/>
        <end position="70"/>
    </location>
</feature>
<evidence type="ECO:0000313" key="8">
    <source>
        <dbReference type="Proteomes" id="UP001156706"/>
    </source>
</evidence>
<dbReference type="InterPro" id="IPR001647">
    <property type="entry name" value="HTH_TetR"/>
</dbReference>
<dbReference type="InterPro" id="IPR036271">
    <property type="entry name" value="Tet_transcr_reg_TetR-rel_C_sf"/>
</dbReference>
<sequence>MARRTKEQAAETREQLLDAAERVFHAKGVSRATLDDIARDAGLTRGAVYWHFDNKTAIFTAMCDRVSLPMQAMLDAQVADPGPDPLGQLTRDGARILCLVANDSRTTRVFEIILFKTELCEVVAEVMAEEAERAARCRRQLSTVLQAAQRLGQIPAHVNCDLAAFALNSYLIGCIREWLELREFNLADQAEWLMQTFYAGLQHAPPPPAKVE</sequence>
<dbReference type="Pfam" id="PF08361">
    <property type="entry name" value="TetR_C_2"/>
    <property type="match status" value="1"/>
</dbReference>
<dbReference type="InterPro" id="IPR023772">
    <property type="entry name" value="DNA-bd_HTH_TetR-type_CS"/>
</dbReference>
<evidence type="ECO:0000256" key="5">
    <source>
        <dbReference type="PROSITE-ProRule" id="PRU00335"/>
    </source>
</evidence>
<dbReference type="InterPro" id="IPR013572">
    <property type="entry name" value="Tscrpt_reg_MAATS_C"/>
</dbReference>